<keyword evidence="3" id="KW-0274">FAD</keyword>
<dbReference type="PANTHER" id="PTHR42887">
    <property type="entry name" value="OS12G0638800 PROTEIN"/>
    <property type="match status" value="1"/>
</dbReference>
<evidence type="ECO:0000259" key="4">
    <source>
        <dbReference type="Pfam" id="PF03486"/>
    </source>
</evidence>
<dbReference type="InterPro" id="IPR057661">
    <property type="entry name" value="RsdA/BaiN/AoA(So)_Rossmann"/>
</dbReference>
<dbReference type="InterPro" id="IPR055178">
    <property type="entry name" value="RsdA/BaiN/AoA(So)-like_dom"/>
</dbReference>
<feature type="domain" description="RsdA/BaiN/AoA(So)-like insert" evidence="5">
    <location>
        <begin position="45"/>
        <end position="204"/>
    </location>
</feature>
<feature type="domain" description="RsdA/BaiN/AoA(So)-like Rossmann fold-like" evidence="4">
    <location>
        <begin position="3"/>
        <end position="257"/>
    </location>
</feature>
<dbReference type="EMBL" id="VSSQ01039788">
    <property type="protein sequence ID" value="MPM92911.1"/>
    <property type="molecule type" value="Genomic_DNA"/>
</dbReference>
<dbReference type="InterPro" id="IPR004792">
    <property type="entry name" value="BaiN-like"/>
</dbReference>
<evidence type="ECO:0000256" key="3">
    <source>
        <dbReference type="ARBA" id="ARBA00022827"/>
    </source>
</evidence>
<accession>A0A645DUB1</accession>
<dbReference type="Pfam" id="PF03486">
    <property type="entry name" value="HI0933_like"/>
    <property type="match status" value="1"/>
</dbReference>
<dbReference type="InterPro" id="IPR023166">
    <property type="entry name" value="BaiN-like_dom_sf"/>
</dbReference>
<sequence length="260" mass="27482">MEGRSIPCDALVVATGGVSYPQTGSTGDGYTFARATGHRVEEPVASLVPLTTEETWPCSLAGLTLKNVTLRAEKNGKEIFSELGELLFTHFGVSGPLVLSLSGVIAGAPAGTRMWIDLKPALTREQLDARLVRDLQESAKQQVKTALHALLPQRLLEIVLELAQIDGARPVGEFSKAMRQRLVETLKALPLAVSGARGLNEAVVTRGGVSVKDVNASTMESKLVKGLYFAGEVLDLDATTGGYNLQIAWSTGALAGDSIA</sequence>
<organism evidence="6">
    <name type="scientific">bioreactor metagenome</name>
    <dbReference type="NCBI Taxonomy" id="1076179"/>
    <lineage>
        <taxon>unclassified sequences</taxon>
        <taxon>metagenomes</taxon>
        <taxon>ecological metagenomes</taxon>
    </lineage>
</organism>
<evidence type="ECO:0000256" key="1">
    <source>
        <dbReference type="ARBA" id="ARBA00001974"/>
    </source>
</evidence>
<protein>
    <submittedName>
        <fullName evidence="6">Uncharacterized protein</fullName>
    </submittedName>
</protein>
<dbReference type="Pfam" id="PF22780">
    <property type="entry name" value="HI0933_like_1st"/>
    <property type="match status" value="1"/>
</dbReference>
<evidence type="ECO:0000313" key="6">
    <source>
        <dbReference type="EMBL" id="MPM92911.1"/>
    </source>
</evidence>
<proteinExistence type="predicted"/>
<dbReference type="NCBIfam" id="TIGR00275">
    <property type="entry name" value="aminoacetone oxidase family FAD-binding enzyme"/>
    <property type="match status" value="1"/>
</dbReference>
<comment type="cofactor">
    <cofactor evidence="1">
        <name>FAD</name>
        <dbReference type="ChEBI" id="CHEBI:57692"/>
    </cofactor>
</comment>
<dbReference type="Gene3D" id="1.10.8.260">
    <property type="entry name" value="HI0933 insert domain-like"/>
    <property type="match status" value="1"/>
</dbReference>
<dbReference type="SUPFAM" id="SSF51905">
    <property type="entry name" value="FAD/NAD(P)-binding domain"/>
    <property type="match status" value="1"/>
</dbReference>
<evidence type="ECO:0000256" key="2">
    <source>
        <dbReference type="ARBA" id="ARBA00022630"/>
    </source>
</evidence>
<name>A0A645DUB1_9ZZZZ</name>
<dbReference type="PANTHER" id="PTHR42887:SF2">
    <property type="entry name" value="OS12G0638800 PROTEIN"/>
    <property type="match status" value="1"/>
</dbReference>
<dbReference type="AlphaFoldDB" id="A0A645DUB1"/>
<keyword evidence="2" id="KW-0285">Flavoprotein</keyword>
<reference evidence="6" key="1">
    <citation type="submission" date="2019-08" db="EMBL/GenBank/DDBJ databases">
        <authorList>
            <person name="Kucharzyk K."/>
            <person name="Murdoch R.W."/>
            <person name="Higgins S."/>
            <person name="Loffler F."/>
        </authorList>
    </citation>
    <scope>NUCLEOTIDE SEQUENCE</scope>
</reference>
<gene>
    <name evidence="6" type="ORF">SDC9_140047</name>
</gene>
<dbReference type="SUPFAM" id="SSF160996">
    <property type="entry name" value="HI0933 insert domain-like"/>
    <property type="match status" value="1"/>
</dbReference>
<dbReference type="InterPro" id="IPR036188">
    <property type="entry name" value="FAD/NAD-bd_sf"/>
</dbReference>
<evidence type="ECO:0000259" key="5">
    <source>
        <dbReference type="Pfam" id="PF22780"/>
    </source>
</evidence>
<dbReference type="Gene3D" id="3.50.50.60">
    <property type="entry name" value="FAD/NAD(P)-binding domain"/>
    <property type="match status" value="2"/>
</dbReference>
<comment type="caution">
    <text evidence="6">The sequence shown here is derived from an EMBL/GenBank/DDBJ whole genome shotgun (WGS) entry which is preliminary data.</text>
</comment>